<dbReference type="HOGENOM" id="CLU_1664931_0_0_1"/>
<proteinExistence type="predicted"/>
<evidence type="ECO:0000313" key="2">
    <source>
        <dbReference type="Proteomes" id="UP000054538"/>
    </source>
</evidence>
<evidence type="ECO:0000313" key="1">
    <source>
        <dbReference type="EMBL" id="KIK79531.1"/>
    </source>
</evidence>
<dbReference type="AlphaFoldDB" id="A0A0D0D784"/>
<dbReference type="EMBL" id="KN826255">
    <property type="protein sequence ID" value="KIK79531.1"/>
    <property type="molecule type" value="Genomic_DNA"/>
</dbReference>
<keyword evidence="2" id="KW-1185">Reference proteome</keyword>
<gene>
    <name evidence="1" type="ORF">PAXRUDRAFT_161094</name>
</gene>
<feature type="non-terminal residue" evidence="1">
    <location>
        <position position="1"/>
    </location>
</feature>
<reference evidence="1 2" key="1">
    <citation type="submission" date="2014-04" db="EMBL/GenBank/DDBJ databases">
        <authorList>
            <consortium name="DOE Joint Genome Institute"/>
            <person name="Kuo A."/>
            <person name="Kohler A."/>
            <person name="Jargeat P."/>
            <person name="Nagy L.G."/>
            <person name="Floudas D."/>
            <person name="Copeland A."/>
            <person name="Barry K.W."/>
            <person name="Cichocki N."/>
            <person name="Veneault-Fourrey C."/>
            <person name="LaButti K."/>
            <person name="Lindquist E.A."/>
            <person name="Lipzen A."/>
            <person name="Lundell T."/>
            <person name="Morin E."/>
            <person name="Murat C."/>
            <person name="Sun H."/>
            <person name="Tunlid A."/>
            <person name="Henrissat B."/>
            <person name="Grigoriev I.V."/>
            <person name="Hibbett D.S."/>
            <person name="Martin F."/>
            <person name="Nordberg H.P."/>
            <person name="Cantor M.N."/>
            <person name="Hua S.X."/>
        </authorList>
    </citation>
    <scope>NUCLEOTIDE SEQUENCE [LARGE SCALE GENOMIC DNA]</scope>
    <source>
        <strain evidence="1 2">Ve08.2h10</strain>
    </source>
</reference>
<dbReference type="STRING" id="930991.A0A0D0D784"/>
<dbReference type="InParanoid" id="A0A0D0D784"/>
<accession>A0A0D0D784</accession>
<sequence>LPPIYWDKQHSTHTDCLVKWCQKNPNAHLQLFSDSAQGAKEEGCHEEQACHTKNACCVWLAKAIVGQDDNSKFCTYSKNSPSFFNAVSQCCLASYSNGAQSRLRQAQMAHVHACLVQKCVSNAAESKWSFKKYVSPPSSCMMFCTPPGKHKITNGLPFC</sequence>
<name>A0A0D0D784_9AGAM</name>
<dbReference type="Proteomes" id="UP000054538">
    <property type="component" value="Unassembled WGS sequence"/>
</dbReference>
<organism evidence="1 2">
    <name type="scientific">Paxillus rubicundulus Ve08.2h10</name>
    <dbReference type="NCBI Taxonomy" id="930991"/>
    <lineage>
        <taxon>Eukaryota</taxon>
        <taxon>Fungi</taxon>
        <taxon>Dikarya</taxon>
        <taxon>Basidiomycota</taxon>
        <taxon>Agaricomycotina</taxon>
        <taxon>Agaricomycetes</taxon>
        <taxon>Agaricomycetidae</taxon>
        <taxon>Boletales</taxon>
        <taxon>Paxilineae</taxon>
        <taxon>Paxillaceae</taxon>
        <taxon>Paxillus</taxon>
    </lineage>
</organism>
<dbReference type="OrthoDB" id="3182376at2759"/>
<reference evidence="2" key="2">
    <citation type="submission" date="2015-01" db="EMBL/GenBank/DDBJ databases">
        <title>Evolutionary Origins and Diversification of the Mycorrhizal Mutualists.</title>
        <authorList>
            <consortium name="DOE Joint Genome Institute"/>
            <consortium name="Mycorrhizal Genomics Consortium"/>
            <person name="Kohler A."/>
            <person name="Kuo A."/>
            <person name="Nagy L.G."/>
            <person name="Floudas D."/>
            <person name="Copeland A."/>
            <person name="Barry K.W."/>
            <person name="Cichocki N."/>
            <person name="Veneault-Fourrey C."/>
            <person name="LaButti K."/>
            <person name="Lindquist E.A."/>
            <person name="Lipzen A."/>
            <person name="Lundell T."/>
            <person name="Morin E."/>
            <person name="Murat C."/>
            <person name="Riley R."/>
            <person name="Ohm R."/>
            <person name="Sun H."/>
            <person name="Tunlid A."/>
            <person name="Henrissat B."/>
            <person name="Grigoriev I.V."/>
            <person name="Hibbett D.S."/>
            <person name="Martin F."/>
        </authorList>
    </citation>
    <scope>NUCLEOTIDE SEQUENCE [LARGE SCALE GENOMIC DNA]</scope>
    <source>
        <strain evidence="2">Ve08.2h10</strain>
    </source>
</reference>
<protein>
    <submittedName>
        <fullName evidence="1">Uncharacterized protein</fullName>
    </submittedName>
</protein>